<dbReference type="Pfam" id="PF00078">
    <property type="entry name" value="RVT_1"/>
    <property type="match status" value="1"/>
</dbReference>
<dbReference type="EMBL" id="KZ505798">
    <property type="protein sequence ID" value="PKU44872.1"/>
    <property type="molecule type" value="Genomic_DNA"/>
</dbReference>
<dbReference type="PANTHER" id="PTHR33332">
    <property type="entry name" value="REVERSE TRANSCRIPTASE DOMAIN-CONTAINING PROTEIN"/>
    <property type="match status" value="1"/>
</dbReference>
<protein>
    <submittedName>
        <fullName evidence="2">Rna-directed dna polymerase from mobile element jockey-like</fullName>
    </submittedName>
</protein>
<dbReference type="InterPro" id="IPR000477">
    <property type="entry name" value="RT_dom"/>
</dbReference>
<reference evidence="3" key="1">
    <citation type="submission" date="2017-11" db="EMBL/GenBank/DDBJ databases">
        <authorList>
            <person name="Lima N.C."/>
            <person name="Parody-Merino A.M."/>
            <person name="Battley P.F."/>
            <person name="Fidler A.E."/>
            <person name="Prosdocimi F."/>
        </authorList>
    </citation>
    <scope>NUCLEOTIDE SEQUENCE [LARGE SCALE GENOMIC DNA]</scope>
</reference>
<accession>A0A2I0UFP7</accession>
<proteinExistence type="predicted"/>
<keyword evidence="2" id="KW-0808">Transferase</keyword>
<dbReference type="GO" id="GO:0003964">
    <property type="term" value="F:RNA-directed DNA polymerase activity"/>
    <property type="evidence" value="ECO:0007669"/>
    <property type="project" value="UniProtKB-KW"/>
</dbReference>
<dbReference type="AlphaFoldDB" id="A0A2I0UFP7"/>
<keyword evidence="2" id="KW-0548">Nucleotidyltransferase</keyword>
<keyword evidence="2" id="KW-0695">RNA-directed DNA polymerase</keyword>
<evidence type="ECO:0000313" key="2">
    <source>
        <dbReference type="EMBL" id="PKU44872.1"/>
    </source>
</evidence>
<sequence length="120" mass="13096">MSKWRPVTSGIPQGSILDPMLFNTFVGGMDSRIECTLSKFADDSKLGGAVDTLEGRDAIQRNIDRLERWACANLMKLNRAKCKVLHVCWGNPKNKYMLNVEWIEGSPPQGLGGGLCGVGG</sequence>
<keyword evidence="3" id="KW-1185">Reference proteome</keyword>
<reference evidence="3" key="2">
    <citation type="submission" date="2017-12" db="EMBL/GenBank/DDBJ databases">
        <title>Genome sequence of the Bar-tailed Godwit (Limosa lapponica baueri).</title>
        <authorList>
            <person name="Lima N.C.B."/>
            <person name="Parody-Merino A.M."/>
            <person name="Battley P.F."/>
            <person name="Fidler A.E."/>
            <person name="Prosdocimi F."/>
        </authorList>
    </citation>
    <scope>NUCLEOTIDE SEQUENCE [LARGE SCALE GENOMIC DNA]</scope>
</reference>
<feature type="domain" description="Reverse transcriptase" evidence="1">
    <location>
        <begin position="4"/>
        <end position="86"/>
    </location>
</feature>
<dbReference type="Proteomes" id="UP000233556">
    <property type="component" value="Unassembled WGS sequence"/>
</dbReference>
<evidence type="ECO:0000313" key="3">
    <source>
        <dbReference type="Proteomes" id="UP000233556"/>
    </source>
</evidence>
<evidence type="ECO:0000259" key="1">
    <source>
        <dbReference type="Pfam" id="PF00078"/>
    </source>
</evidence>
<dbReference type="OrthoDB" id="416454at2759"/>
<name>A0A2I0UFP7_LIMLA</name>
<organism evidence="2 3">
    <name type="scientific">Limosa lapponica baueri</name>
    <dbReference type="NCBI Taxonomy" id="1758121"/>
    <lineage>
        <taxon>Eukaryota</taxon>
        <taxon>Metazoa</taxon>
        <taxon>Chordata</taxon>
        <taxon>Craniata</taxon>
        <taxon>Vertebrata</taxon>
        <taxon>Euteleostomi</taxon>
        <taxon>Archelosauria</taxon>
        <taxon>Archosauria</taxon>
        <taxon>Dinosauria</taxon>
        <taxon>Saurischia</taxon>
        <taxon>Theropoda</taxon>
        <taxon>Coelurosauria</taxon>
        <taxon>Aves</taxon>
        <taxon>Neognathae</taxon>
        <taxon>Neoaves</taxon>
        <taxon>Charadriiformes</taxon>
        <taxon>Scolopacidae</taxon>
        <taxon>Limosa</taxon>
    </lineage>
</organism>
<gene>
    <name evidence="2" type="ORF">llap_4842</name>
</gene>